<dbReference type="AlphaFoldDB" id="A0A2P2NRM6"/>
<protein>
    <submittedName>
        <fullName evidence="1">Uncharacterized protein</fullName>
    </submittedName>
</protein>
<evidence type="ECO:0000313" key="1">
    <source>
        <dbReference type="EMBL" id="MBX45167.1"/>
    </source>
</evidence>
<name>A0A2P2NRM6_RHIMU</name>
<reference evidence="1" key="1">
    <citation type="submission" date="2018-02" db="EMBL/GenBank/DDBJ databases">
        <title>Rhizophora mucronata_Transcriptome.</title>
        <authorList>
            <person name="Meera S.P."/>
            <person name="Sreeshan A."/>
            <person name="Augustine A."/>
        </authorList>
    </citation>
    <scope>NUCLEOTIDE SEQUENCE</scope>
    <source>
        <tissue evidence="1">Leaf</tissue>
    </source>
</reference>
<organism evidence="1">
    <name type="scientific">Rhizophora mucronata</name>
    <name type="common">Asiatic mangrove</name>
    <dbReference type="NCBI Taxonomy" id="61149"/>
    <lineage>
        <taxon>Eukaryota</taxon>
        <taxon>Viridiplantae</taxon>
        <taxon>Streptophyta</taxon>
        <taxon>Embryophyta</taxon>
        <taxon>Tracheophyta</taxon>
        <taxon>Spermatophyta</taxon>
        <taxon>Magnoliopsida</taxon>
        <taxon>eudicotyledons</taxon>
        <taxon>Gunneridae</taxon>
        <taxon>Pentapetalae</taxon>
        <taxon>rosids</taxon>
        <taxon>fabids</taxon>
        <taxon>Malpighiales</taxon>
        <taxon>Rhizophoraceae</taxon>
        <taxon>Rhizophora</taxon>
    </lineage>
</organism>
<dbReference type="EMBL" id="GGEC01064683">
    <property type="protein sequence ID" value="MBX45167.1"/>
    <property type="molecule type" value="Transcribed_RNA"/>
</dbReference>
<sequence>MCVYLKISLSRRLIKIPTTLPLDN</sequence>
<accession>A0A2P2NRM6</accession>
<proteinExistence type="predicted"/>